<dbReference type="Proteomes" id="UP000298030">
    <property type="component" value="Unassembled WGS sequence"/>
</dbReference>
<dbReference type="AlphaFoldDB" id="A0A4Y7TKH9"/>
<proteinExistence type="predicted"/>
<dbReference type="EMBL" id="QPFP01000009">
    <property type="protein sequence ID" value="TEB34670.1"/>
    <property type="molecule type" value="Genomic_DNA"/>
</dbReference>
<feature type="region of interest" description="Disordered" evidence="1">
    <location>
        <begin position="51"/>
        <end position="70"/>
    </location>
</feature>
<name>A0A4Y7TKH9_COPMI</name>
<evidence type="ECO:0000256" key="1">
    <source>
        <dbReference type="SAM" id="MobiDB-lite"/>
    </source>
</evidence>
<accession>A0A4Y7TKH9</accession>
<gene>
    <name evidence="2" type="ORF">FA13DRAFT_1729333</name>
</gene>
<protein>
    <submittedName>
        <fullName evidence="2">Uncharacterized protein</fullName>
    </submittedName>
</protein>
<sequence length="70" mass="7837">MALATSVSSCQVRVLLLDYHSYQSHITGELPNADESFTEVLGRLNASCNSQIHQSDMSRNGKRVEREAQR</sequence>
<evidence type="ECO:0000313" key="2">
    <source>
        <dbReference type="EMBL" id="TEB34670.1"/>
    </source>
</evidence>
<organism evidence="2 3">
    <name type="scientific">Coprinellus micaceus</name>
    <name type="common">Glistening ink-cap mushroom</name>
    <name type="synonym">Coprinus micaceus</name>
    <dbReference type="NCBI Taxonomy" id="71717"/>
    <lineage>
        <taxon>Eukaryota</taxon>
        <taxon>Fungi</taxon>
        <taxon>Dikarya</taxon>
        <taxon>Basidiomycota</taxon>
        <taxon>Agaricomycotina</taxon>
        <taxon>Agaricomycetes</taxon>
        <taxon>Agaricomycetidae</taxon>
        <taxon>Agaricales</taxon>
        <taxon>Agaricineae</taxon>
        <taxon>Psathyrellaceae</taxon>
        <taxon>Coprinellus</taxon>
    </lineage>
</organism>
<keyword evidence="3" id="KW-1185">Reference proteome</keyword>
<reference evidence="2 3" key="1">
    <citation type="journal article" date="2019" name="Nat. Ecol. Evol.">
        <title>Megaphylogeny resolves global patterns of mushroom evolution.</title>
        <authorList>
            <person name="Varga T."/>
            <person name="Krizsan K."/>
            <person name="Foldi C."/>
            <person name="Dima B."/>
            <person name="Sanchez-Garcia M."/>
            <person name="Sanchez-Ramirez S."/>
            <person name="Szollosi G.J."/>
            <person name="Szarkandi J.G."/>
            <person name="Papp V."/>
            <person name="Albert L."/>
            <person name="Andreopoulos W."/>
            <person name="Angelini C."/>
            <person name="Antonin V."/>
            <person name="Barry K.W."/>
            <person name="Bougher N.L."/>
            <person name="Buchanan P."/>
            <person name="Buyck B."/>
            <person name="Bense V."/>
            <person name="Catcheside P."/>
            <person name="Chovatia M."/>
            <person name="Cooper J."/>
            <person name="Damon W."/>
            <person name="Desjardin D."/>
            <person name="Finy P."/>
            <person name="Geml J."/>
            <person name="Haridas S."/>
            <person name="Hughes K."/>
            <person name="Justo A."/>
            <person name="Karasinski D."/>
            <person name="Kautmanova I."/>
            <person name="Kiss B."/>
            <person name="Kocsube S."/>
            <person name="Kotiranta H."/>
            <person name="LaButti K.M."/>
            <person name="Lechner B.E."/>
            <person name="Liimatainen K."/>
            <person name="Lipzen A."/>
            <person name="Lukacs Z."/>
            <person name="Mihaltcheva S."/>
            <person name="Morgado L.N."/>
            <person name="Niskanen T."/>
            <person name="Noordeloos M.E."/>
            <person name="Ohm R.A."/>
            <person name="Ortiz-Santana B."/>
            <person name="Ovrebo C."/>
            <person name="Racz N."/>
            <person name="Riley R."/>
            <person name="Savchenko A."/>
            <person name="Shiryaev A."/>
            <person name="Soop K."/>
            <person name="Spirin V."/>
            <person name="Szebenyi C."/>
            <person name="Tomsovsky M."/>
            <person name="Tulloss R.E."/>
            <person name="Uehling J."/>
            <person name="Grigoriev I.V."/>
            <person name="Vagvolgyi C."/>
            <person name="Papp T."/>
            <person name="Martin F.M."/>
            <person name="Miettinen O."/>
            <person name="Hibbett D.S."/>
            <person name="Nagy L.G."/>
        </authorList>
    </citation>
    <scope>NUCLEOTIDE SEQUENCE [LARGE SCALE GENOMIC DNA]</scope>
    <source>
        <strain evidence="2 3">FP101781</strain>
    </source>
</reference>
<evidence type="ECO:0000313" key="3">
    <source>
        <dbReference type="Proteomes" id="UP000298030"/>
    </source>
</evidence>
<comment type="caution">
    <text evidence="2">The sequence shown here is derived from an EMBL/GenBank/DDBJ whole genome shotgun (WGS) entry which is preliminary data.</text>
</comment>